<organism evidence="1 2">
    <name type="scientific">Ruegeria conchae</name>
    <dbReference type="NCBI Taxonomy" id="981384"/>
    <lineage>
        <taxon>Bacteria</taxon>
        <taxon>Pseudomonadati</taxon>
        <taxon>Pseudomonadota</taxon>
        <taxon>Alphaproteobacteria</taxon>
        <taxon>Rhodobacterales</taxon>
        <taxon>Roseobacteraceae</taxon>
        <taxon>Ruegeria</taxon>
    </lineage>
</organism>
<comment type="caution">
    <text evidence="1">The sequence shown here is derived from an EMBL/GenBank/DDBJ whole genome shotgun (WGS) entry which is preliminary data.</text>
</comment>
<evidence type="ECO:0000313" key="2">
    <source>
        <dbReference type="Proteomes" id="UP000271700"/>
    </source>
</evidence>
<sequence>MDRHSRWVQFLKVLLPLAAILILSSVFLLSRSIETNVSAPFSDQDIGERLTDQVVTRPDYKGVTRKGEGIRVEARRASQSGELETPTASEVQGRFELSSGGVITLESNTGMIRPDKGTATFVGDVVITTADGIKVTTDLLNTSLDEIRGDSPGQIDGTGPIGDFTAGRMIFGTVKKDGPVHILFTGGVKLIYEPQKAER</sequence>
<keyword evidence="2" id="KW-1185">Reference proteome</keyword>
<dbReference type="Proteomes" id="UP000271700">
    <property type="component" value="Unassembled WGS sequence"/>
</dbReference>
<proteinExistence type="predicted"/>
<accession>A0A497Z327</accession>
<name>A0A497Z327_9RHOB</name>
<dbReference type="RefSeq" id="WP_010442512.1">
    <property type="nucleotide sequence ID" value="NZ_AEYW01000017.1"/>
</dbReference>
<protein>
    <submittedName>
        <fullName evidence="1">Lipopolysaccharide export system protein LptC</fullName>
    </submittedName>
</protein>
<dbReference type="AlphaFoldDB" id="A0A497Z327"/>
<evidence type="ECO:0000313" key="1">
    <source>
        <dbReference type="EMBL" id="RLJ98006.1"/>
    </source>
</evidence>
<dbReference type="EMBL" id="RCCT01000010">
    <property type="protein sequence ID" value="RLJ98006.1"/>
    <property type="molecule type" value="Genomic_DNA"/>
</dbReference>
<reference evidence="1 2" key="1">
    <citation type="submission" date="2018-10" db="EMBL/GenBank/DDBJ databases">
        <title>Genomic Encyclopedia of Archaeal and Bacterial Type Strains, Phase II (KMG-II): from individual species to whole genera.</title>
        <authorList>
            <person name="Goeker M."/>
        </authorList>
    </citation>
    <scope>NUCLEOTIDE SEQUENCE [LARGE SCALE GENOMIC DNA]</scope>
    <source>
        <strain evidence="1 2">DSM 29317</strain>
    </source>
</reference>
<dbReference type="STRING" id="981384.GCA_000192475_01213"/>
<gene>
    <name evidence="1" type="ORF">CLV75_4351</name>
</gene>